<comment type="caution">
    <text evidence="5">The sequence shown here is derived from an EMBL/GenBank/DDBJ whole genome shotgun (WGS) entry which is preliminary data.</text>
</comment>
<dbReference type="InterPro" id="IPR013747">
    <property type="entry name" value="ACP_syn_III_C"/>
</dbReference>
<name>A0A644W0C7_9ZZZZ</name>
<evidence type="ECO:0000256" key="1">
    <source>
        <dbReference type="ARBA" id="ARBA00022679"/>
    </source>
</evidence>
<dbReference type="Gene3D" id="3.40.47.10">
    <property type="match status" value="1"/>
</dbReference>
<dbReference type="PANTHER" id="PTHR34069">
    <property type="entry name" value="3-OXOACYL-[ACYL-CARRIER-PROTEIN] SYNTHASE 3"/>
    <property type="match status" value="1"/>
</dbReference>
<dbReference type="Pfam" id="PF08545">
    <property type="entry name" value="ACP_syn_III"/>
    <property type="match status" value="1"/>
</dbReference>
<evidence type="ECO:0000259" key="3">
    <source>
        <dbReference type="Pfam" id="PF08541"/>
    </source>
</evidence>
<accession>A0A644W0C7</accession>
<keyword evidence="2 5" id="KW-0012">Acyltransferase</keyword>
<keyword evidence="1 5" id="KW-0808">Transferase</keyword>
<dbReference type="GO" id="GO:0044550">
    <property type="term" value="P:secondary metabolite biosynthetic process"/>
    <property type="evidence" value="ECO:0007669"/>
    <property type="project" value="TreeGrafter"/>
</dbReference>
<dbReference type="EMBL" id="VSSQ01000538">
    <property type="protein sequence ID" value="MPL97037.1"/>
    <property type="molecule type" value="Genomic_DNA"/>
</dbReference>
<dbReference type="InterPro" id="IPR016039">
    <property type="entry name" value="Thiolase-like"/>
</dbReference>
<dbReference type="PANTHER" id="PTHR34069:SF3">
    <property type="entry name" value="ACYL-COA:ACYL-COA ALKYLTRANSFERASE"/>
    <property type="match status" value="1"/>
</dbReference>
<evidence type="ECO:0000313" key="5">
    <source>
        <dbReference type="EMBL" id="MPL97037.1"/>
    </source>
</evidence>
<dbReference type="GO" id="GO:0033818">
    <property type="term" value="F:beta-ketoacyl-acyl-carrier-protein synthase III activity"/>
    <property type="evidence" value="ECO:0007669"/>
    <property type="project" value="UniProtKB-EC"/>
</dbReference>
<dbReference type="SUPFAM" id="SSF53901">
    <property type="entry name" value="Thiolase-like"/>
    <property type="match status" value="1"/>
</dbReference>
<feature type="domain" description="Beta-ketoacyl-[acyl-carrier-protein] synthase III N-terminal" evidence="4">
    <location>
        <begin position="68"/>
        <end position="139"/>
    </location>
</feature>
<organism evidence="5">
    <name type="scientific">bioreactor metagenome</name>
    <dbReference type="NCBI Taxonomy" id="1076179"/>
    <lineage>
        <taxon>unclassified sequences</taxon>
        <taxon>metagenomes</taxon>
        <taxon>ecological metagenomes</taxon>
    </lineage>
</organism>
<dbReference type="GO" id="GO:0004315">
    <property type="term" value="F:3-oxoacyl-[acyl-carrier-protein] synthase activity"/>
    <property type="evidence" value="ECO:0007669"/>
    <property type="project" value="InterPro"/>
</dbReference>
<proteinExistence type="predicted"/>
<evidence type="ECO:0000259" key="4">
    <source>
        <dbReference type="Pfam" id="PF08545"/>
    </source>
</evidence>
<dbReference type="EC" id="2.3.1.180" evidence="5"/>
<reference evidence="5" key="1">
    <citation type="submission" date="2019-08" db="EMBL/GenBank/DDBJ databases">
        <authorList>
            <person name="Kucharzyk K."/>
            <person name="Murdoch R.W."/>
            <person name="Higgins S."/>
            <person name="Loffler F."/>
        </authorList>
    </citation>
    <scope>NUCLEOTIDE SEQUENCE</scope>
</reference>
<dbReference type="CDD" id="cd00830">
    <property type="entry name" value="KAS_III"/>
    <property type="match status" value="1"/>
</dbReference>
<protein>
    <submittedName>
        <fullName evidence="5">3-oxoacyl-[acyl-carrier-protein] synthase 3</fullName>
        <ecNumber evidence="5">2.3.1.180</ecNumber>
    </submittedName>
</protein>
<feature type="domain" description="Beta-ketoacyl-[acyl-carrier-protein] synthase III C-terminal" evidence="3">
    <location>
        <begin position="196"/>
        <end position="299"/>
    </location>
</feature>
<evidence type="ECO:0000256" key="2">
    <source>
        <dbReference type="ARBA" id="ARBA00023315"/>
    </source>
</evidence>
<gene>
    <name evidence="5" type="primary">fabH_24</name>
    <name evidence="5" type="ORF">SDC9_43225</name>
</gene>
<dbReference type="GO" id="GO:0006633">
    <property type="term" value="P:fatty acid biosynthetic process"/>
    <property type="evidence" value="ECO:0007669"/>
    <property type="project" value="InterPro"/>
</dbReference>
<sequence length="302" mass="32884">MITSDIAFFAAEKAIENARIDKESLDYIIVAHNFGDIKSNNNRTDNVPSLAARVKNKLGIENPFAVAYDILFGCPGWLQAFIQADYYIRSGDAKRILVIGADVLSRISDPHDRDSMLYADGAGAVILEAAESSAPIGIIGHVTRSDTKVYLNMLNMGPSFKTNGTIDPSNLYLKMNGRRLYQYALETVPLAIKAALDKCGTDIKEISKVLIHQANGKMDEAILKRLYALYNITDIPANVMPMSISYLGNSSVATLPTLLDLILRDNLTHSESAGNHSINKGDKIVFASVGAGMNINALVYIV</sequence>
<dbReference type="AlphaFoldDB" id="A0A644W0C7"/>
<dbReference type="InterPro" id="IPR013751">
    <property type="entry name" value="ACP_syn_III_N"/>
</dbReference>
<dbReference type="Pfam" id="PF08541">
    <property type="entry name" value="ACP_syn_III_C"/>
    <property type="match status" value="1"/>
</dbReference>